<dbReference type="InterPro" id="IPR058625">
    <property type="entry name" value="MdtA-like_BSH"/>
</dbReference>
<evidence type="ECO:0000313" key="14">
    <source>
        <dbReference type="Proteomes" id="UP000652198"/>
    </source>
</evidence>
<dbReference type="Gene3D" id="1.10.287.470">
    <property type="entry name" value="Helix hairpin bin"/>
    <property type="match status" value="1"/>
</dbReference>
<dbReference type="Pfam" id="PF25917">
    <property type="entry name" value="BSH_RND"/>
    <property type="match status" value="1"/>
</dbReference>
<evidence type="ECO:0000313" key="13">
    <source>
        <dbReference type="EMBL" id="NPT41672.1"/>
    </source>
</evidence>
<dbReference type="SUPFAM" id="SSF111369">
    <property type="entry name" value="HlyD-like secretion proteins"/>
    <property type="match status" value="1"/>
</dbReference>
<proteinExistence type="inferred from homology"/>
<name>A0ABX2BL58_9BURK</name>
<dbReference type="Gene3D" id="2.40.420.20">
    <property type="match status" value="1"/>
</dbReference>
<feature type="domain" description="Multidrug resistance protein MdtA-like barrel-sandwich hybrid" evidence="10">
    <location>
        <begin position="74"/>
        <end position="216"/>
    </location>
</feature>
<dbReference type="InterPro" id="IPR058627">
    <property type="entry name" value="MdtA-like_C"/>
</dbReference>
<evidence type="ECO:0000256" key="3">
    <source>
        <dbReference type="ARBA" id="ARBA00022448"/>
    </source>
</evidence>
<keyword evidence="14" id="KW-1185">Reference proteome</keyword>
<dbReference type="Pfam" id="PF25967">
    <property type="entry name" value="RND-MFP_C"/>
    <property type="match status" value="1"/>
</dbReference>
<evidence type="ECO:0000259" key="10">
    <source>
        <dbReference type="Pfam" id="PF25917"/>
    </source>
</evidence>
<evidence type="ECO:0000256" key="2">
    <source>
        <dbReference type="ARBA" id="ARBA00009477"/>
    </source>
</evidence>
<feature type="transmembrane region" description="Helical" evidence="8">
    <location>
        <begin position="17"/>
        <end position="35"/>
    </location>
</feature>
<accession>A0ABX2BL58</accession>
<organism evidence="13 14">
    <name type="scientific">Paraburkholderia solitsugae</name>
    <dbReference type="NCBI Taxonomy" id="2675748"/>
    <lineage>
        <taxon>Bacteria</taxon>
        <taxon>Pseudomonadati</taxon>
        <taxon>Pseudomonadota</taxon>
        <taxon>Betaproteobacteria</taxon>
        <taxon>Burkholderiales</taxon>
        <taxon>Burkholderiaceae</taxon>
        <taxon>Paraburkholderia</taxon>
    </lineage>
</organism>
<evidence type="ECO:0000256" key="1">
    <source>
        <dbReference type="ARBA" id="ARBA00004236"/>
    </source>
</evidence>
<dbReference type="Gene3D" id="2.40.50.100">
    <property type="match status" value="1"/>
</dbReference>
<dbReference type="PANTHER" id="PTHR30469:SF12">
    <property type="entry name" value="MULTIDRUG RESISTANCE PROTEIN MDTA"/>
    <property type="match status" value="1"/>
</dbReference>
<comment type="caution">
    <text evidence="13">The sequence shown here is derived from an EMBL/GenBank/DDBJ whole genome shotgun (WGS) entry which is preliminary data.</text>
</comment>
<gene>
    <name evidence="13" type="ORF">GNZ12_10135</name>
</gene>
<feature type="domain" description="Multidrug resistance protein MdtA-like beta-barrel" evidence="11">
    <location>
        <begin position="220"/>
        <end position="304"/>
    </location>
</feature>
<keyword evidence="5" id="KW-0997">Cell inner membrane</keyword>
<reference evidence="13 14" key="1">
    <citation type="submission" date="2019-11" db="EMBL/GenBank/DDBJ databases">
        <title>Metabolism of dissolved organic matter in forest soils.</title>
        <authorList>
            <person name="Cyle K.T."/>
            <person name="Wilhelm R.C."/>
            <person name="Martinez C.E."/>
        </authorList>
    </citation>
    <scope>NUCLEOTIDE SEQUENCE [LARGE SCALE GENOMIC DNA]</scope>
    <source>
        <strain evidence="13 14">1N</strain>
    </source>
</reference>
<protein>
    <submittedName>
        <fullName evidence="13">Efflux RND transporter periplasmic adaptor subunit</fullName>
    </submittedName>
</protein>
<dbReference type="Pfam" id="PF25876">
    <property type="entry name" value="HH_MFP_RND"/>
    <property type="match status" value="1"/>
</dbReference>
<keyword evidence="4" id="KW-1003">Cell membrane</keyword>
<dbReference type="Gene3D" id="2.40.30.170">
    <property type="match status" value="1"/>
</dbReference>
<dbReference type="Pfam" id="PF25944">
    <property type="entry name" value="Beta-barrel_RND"/>
    <property type="match status" value="1"/>
</dbReference>
<feature type="region of interest" description="Disordered" evidence="7">
    <location>
        <begin position="377"/>
        <end position="413"/>
    </location>
</feature>
<evidence type="ECO:0000259" key="9">
    <source>
        <dbReference type="Pfam" id="PF25876"/>
    </source>
</evidence>
<feature type="compositionally biased region" description="Low complexity" evidence="7">
    <location>
        <begin position="378"/>
        <end position="398"/>
    </location>
</feature>
<dbReference type="PANTHER" id="PTHR30469">
    <property type="entry name" value="MULTIDRUG RESISTANCE PROTEIN MDTA"/>
    <property type="match status" value="1"/>
</dbReference>
<keyword evidence="3" id="KW-0813">Transport</keyword>
<keyword evidence="6 8" id="KW-0472">Membrane</keyword>
<dbReference type="EMBL" id="WOEY01000037">
    <property type="protein sequence ID" value="NPT41672.1"/>
    <property type="molecule type" value="Genomic_DNA"/>
</dbReference>
<feature type="domain" description="Multidrug resistance protein MdtA-like C-terminal permuted SH3" evidence="12">
    <location>
        <begin position="307"/>
        <end position="368"/>
    </location>
</feature>
<keyword evidence="8" id="KW-0812">Transmembrane</keyword>
<feature type="domain" description="Multidrug resistance protein MdtA-like alpha-helical hairpin" evidence="9">
    <location>
        <begin position="115"/>
        <end position="182"/>
    </location>
</feature>
<evidence type="ECO:0000259" key="12">
    <source>
        <dbReference type="Pfam" id="PF25967"/>
    </source>
</evidence>
<dbReference type="NCBIfam" id="TIGR01730">
    <property type="entry name" value="RND_mfp"/>
    <property type="match status" value="1"/>
</dbReference>
<evidence type="ECO:0000256" key="6">
    <source>
        <dbReference type="ARBA" id="ARBA00023136"/>
    </source>
</evidence>
<evidence type="ECO:0000259" key="11">
    <source>
        <dbReference type="Pfam" id="PF25944"/>
    </source>
</evidence>
<evidence type="ECO:0000256" key="7">
    <source>
        <dbReference type="SAM" id="MobiDB-lite"/>
    </source>
</evidence>
<evidence type="ECO:0000256" key="4">
    <source>
        <dbReference type="ARBA" id="ARBA00022475"/>
    </source>
</evidence>
<evidence type="ECO:0000256" key="5">
    <source>
        <dbReference type="ARBA" id="ARBA00022519"/>
    </source>
</evidence>
<dbReference type="InterPro" id="IPR006143">
    <property type="entry name" value="RND_pump_MFP"/>
</dbReference>
<dbReference type="RefSeq" id="WP_172310218.1">
    <property type="nucleotide sequence ID" value="NZ_WOEY01000037.1"/>
</dbReference>
<dbReference type="Proteomes" id="UP000652198">
    <property type="component" value="Unassembled WGS sequence"/>
</dbReference>
<sequence>MSEVTSTQPKRSRRGRIVFAVIVLALVALMLVHLLRPKPPKAGVEPQVVTAAAATLGEMPVILSELGTVTPVATVTVLPQLSGYLTAVGYREGQDVEKGQFLAQIDPRQYEISKQQAEAQLAKDQAALAQARSDLARFAQLNERKSIAEQTYVDQQFLVQQDEAAVKVDKANIAQFELDLAYCRITAPVSGRVGLRLVDPGNYVTASSQPGIAVITTMKPTTVEFTVPQNSLADVLRRVNSGAKLPVTAYRSDNSTLVATGMLYAVNNQMATSTGTVSLRATFPNDDEALFPSEFVNVKLLVDTLQNAVLVPTPAVQSGAPGDYVYLVNANNTVSVHKVTLGPSDGKHTVIASGLAAGNTVVTDGMDRLSDGAQIKVAPAKQPAPAGAASSASSAGAAQEHRQKTPASASQAS</sequence>
<evidence type="ECO:0000256" key="8">
    <source>
        <dbReference type="SAM" id="Phobius"/>
    </source>
</evidence>
<dbReference type="InterPro" id="IPR058624">
    <property type="entry name" value="MdtA-like_HH"/>
</dbReference>
<keyword evidence="8" id="KW-1133">Transmembrane helix</keyword>
<comment type="subcellular location">
    <subcellularLocation>
        <location evidence="1">Cell membrane</location>
    </subcellularLocation>
</comment>
<dbReference type="InterPro" id="IPR058626">
    <property type="entry name" value="MdtA-like_b-barrel"/>
</dbReference>
<comment type="similarity">
    <text evidence="2">Belongs to the membrane fusion protein (MFP) (TC 8.A.1) family.</text>
</comment>